<dbReference type="Proteomes" id="UP000838756">
    <property type="component" value="Unassembled WGS sequence"/>
</dbReference>
<feature type="region of interest" description="Disordered" evidence="1">
    <location>
        <begin position="1590"/>
        <end position="1632"/>
    </location>
</feature>
<proteinExistence type="predicted"/>
<reference evidence="2" key="1">
    <citation type="submission" date="2022-03" db="EMBL/GenBank/DDBJ databases">
        <authorList>
            <person name="Lindestad O."/>
        </authorList>
    </citation>
    <scope>NUCLEOTIDE SEQUENCE</scope>
</reference>
<organism evidence="2 3">
    <name type="scientific">Pararge aegeria aegeria</name>
    <dbReference type="NCBI Taxonomy" id="348720"/>
    <lineage>
        <taxon>Eukaryota</taxon>
        <taxon>Metazoa</taxon>
        <taxon>Ecdysozoa</taxon>
        <taxon>Arthropoda</taxon>
        <taxon>Hexapoda</taxon>
        <taxon>Insecta</taxon>
        <taxon>Pterygota</taxon>
        <taxon>Neoptera</taxon>
        <taxon>Endopterygota</taxon>
        <taxon>Lepidoptera</taxon>
        <taxon>Glossata</taxon>
        <taxon>Ditrysia</taxon>
        <taxon>Papilionoidea</taxon>
        <taxon>Nymphalidae</taxon>
        <taxon>Satyrinae</taxon>
        <taxon>Satyrini</taxon>
        <taxon>Parargina</taxon>
        <taxon>Pararge</taxon>
    </lineage>
</organism>
<accession>A0A8S4S130</accession>
<feature type="region of interest" description="Disordered" evidence="1">
    <location>
        <begin position="1186"/>
        <end position="1218"/>
    </location>
</feature>
<keyword evidence="3" id="KW-1185">Reference proteome</keyword>
<feature type="compositionally biased region" description="Polar residues" evidence="1">
    <location>
        <begin position="1761"/>
        <end position="1772"/>
    </location>
</feature>
<feature type="compositionally biased region" description="Polar residues" evidence="1">
    <location>
        <begin position="1590"/>
        <end position="1599"/>
    </location>
</feature>
<feature type="compositionally biased region" description="Polar residues" evidence="1">
    <location>
        <begin position="1011"/>
        <end position="1025"/>
    </location>
</feature>
<name>A0A8S4S130_9NEOP</name>
<evidence type="ECO:0000313" key="2">
    <source>
        <dbReference type="EMBL" id="CAH2244946.1"/>
    </source>
</evidence>
<feature type="region of interest" description="Disordered" evidence="1">
    <location>
        <begin position="1740"/>
        <end position="1772"/>
    </location>
</feature>
<evidence type="ECO:0000256" key="1">
    <source>
        <dbReference type="SAM" id="MobiDB-lite"/>
    </source>
</evidence>
<feature type="compositionally biased region" description="Basic and acidic residues" evidence="1">
    <location>
        <begin position="1678"/>
        <end position="1694"/>
    </location>
</feature>
<feature type="compositionally biased region" description="Polar residues" evidence="1">
    <location>
        <begin position="1"/>
        <end position="14"/>
    </location>
</feature>
<feature type="region of interest" description="Disordered" evidence="1">
    <location>
        <begin position="1671"/>
        <end position="1694"/>
    </location>
</feature>
<dbReference type="EMBL" id="CAKXAJ010025877">
    <property type="protein sequence ID" value="CAH2244946.1"/>
    <property type="molecule type" value="Genomic_DNA"/>
</dbReference>
<comment type="caution">
    <text evidence="2">The sequence shown here is derived from an EMBL/GenBank/DDBJ whole genome shotgun (WGS) entry which is preliminary data.</text>
</comment>
<protein>
    <submittedName>
        <fullName evidence="2">Jg22263 protein</fullName>
    </submittedName>
</protein>
<dbReference type="OrthoDB" id="7490685at2759"/>
<feature type="region of interest" description="Disordered" evidence="1">
    <location>
        <begin position="1004"/>
        <end position="1030"/>
    </location>
</feature>
<gene>
    <name evidence="2" type="primary">jg22263</name>
    <name evidence="2" type="ORF">PAEG_LOCUS20844</name>
</gene>
<evidence type="ECO:0000313" key="3">
    <source>
        <dbReference type="Proteomes" id="UP000838756"/>
    </source>
</evidence>
<feature type="compositionally biased region" description="Acidic residues" evidence="1">
    <location>
        <begin position="1186"/>
        <end position="1199"/>
    </location>
</feature>
<sequence length="2013" mass="226276">MDDTQASMRSTTDAAATRKRRSSILKSQRPPRTPLSELEFNVATPTDTAKSRRVSFSRRTGVAEFVTNEGTTTWKNFYEEHNKSLENSGNESVANAPRHMSIGHIGKRIFDQQFEEVEIVDIGGILQPKTLAHDFHTSLNNLNITQQLASLECQGDDRKLTAPLQNFDLSSLTDHQSKVFRDDLSIPTMPEMSNPIDINFSMRPMNSKDNCDDLDEIVKDLGRMQPTNVVCAGPFNGNNMSEYIEIDLNMTHVALKNDDCEMSITDTIRNPEVQEVSKSISSIHNERKLNDENDWIVDKENIVINPYVTPKESKKFNINESSDKILVFDGKKLTVKSERETLSNLEKKCDYRSTLLPDTTDSPPKRKTIVLNTDDDLPNFMFNKSIINQSIIGNQEADSPKDLPPFKQSIVIYNECDMSITQAVNNEVKIPKRQTIVFEDDMGNISITQAVPAKVIINKQEKRKTIIYENDNANISVTQVVPTNIMAANKTIVEKSKTVVYEDDISFTQALPGNLILNDNTKKSQDNTMYYQDDYNISVTQAVPENILHLAKNESNSNITISQANKKVKPNDSAMTVIYDGHANEDIEITQAVSDNILLPLKKSSEKRKTLIFEDDAGDISVTQAVPANIMLETLEAKRETNPESLKTEDTVALNKSSVHSAYVKAELHSNDQIENIEKNSNRRKTIIYDDEAGDISMTQVMPSNIIVESEIGKMEISSDHNIADLSLTRALPSNIYVLKSENGIKDELSSLLPNIDCNAKNISTNFNTSKKKDVLVQLIEDNNTKRYSELRETSGGNLSITKPIPSIILDFQKEITSKGIEVRPAKKLYTETELLKDNLSIKQDIFIYQAAEQSISESEKESSVVACPSGTSIKESNESVVCKENFSVNNSYDSKSKKSLNCTKINESFIEEKQSIDYESEHQKNSMVIRQSITRYLDEKLKGKKSFLNELLDMSNASLETVAKSDVISAEPGVVVDTIIYNNVSPNSIEKSTGSLFVITSDNEDDVEDGNSTNNKSEQLQKSFVSEPKQEITKNIPTNEYLEESEDVRDLHNKIAELKAVNQSKRTSNNRHYERVVSSDLYDDKESLNKSEVNEKRVRKSKKSFVNADDTRELLKMLSDFTEGTTDESEKDNSIAKVDIKESLPIEKKYEPSRIIPIRQSLSREQLLCNISMAKAALQQSQFEIDEDESLEESQDSPEEIHDSPEETIEDDKSRRKSVRISNEVVKTLQFEEEDSCLSEESLKSGVKISLLKKTAFGETTYMRENKTRVIPSYLKDVSDNLKDLMNDLVKPMADVMPFESVGLDKSFETTGSTCSTQMQANLMTSSQIDVDVELHSNAESVENIKNIKTNRSPCRVIEKPALTNNADRSLTRSFQSLSASMKVDHSPILQTSIKRPIPQSTENEPVIVFDHSNPLNNVLLAPIDGVKVHKYNPIRSTETMHSERENFTEMEVTNVENIVEVERLSTHYNVEGLVCQRQSTLQSGDVYHEKVKDTSSLASNISKPLSIDRSTDGLLIQVTSTEVNTLIAMKENKEILEASSSLTLVDDALAQSILDVEIESRTSKGANKPKSPLRVIYQMETDGELLQKVNSDATSNIETDEENDITNTRKRSYSPTKRNEDTANNSNIELTPKPINKMQKMSNSPREHKKINDRLDKLLLCLDKMESVPNIPDGSVIHDESPKKRSPKRDKVIVQRVRTECTRDARTDKSAIESIDSSKNVAESVSVEIASSYTSKEAIKIQDGDRSPSNPSSNPSMNWETEINEPSSRNISACSSNVNVVDRINMLKFMGSRECEWESSGGDVWMFRLLRSRVRITARLSHRHHNASRSLVLSDTPLEAVTVEPIGPEIKDPIAALCVRFAAEAMRYESAREGQCARAQHVPALLQRCARVARIALRWARAMRDARYHLAYTASKDGAVTLKVANFPLRSVWEVRFRMELVVGDAEQVAWPCATDVRACSVLADTKSTVDVAKLADQMPRDWRHAPATIWSVFRYLKNKTSDDDHFLGLL</sequence>
<feature type="region of interest" description="Disordered" evidence="1">
    <location>
        <begin position="1"/>
        <end position="34"/>
    </location>
</feature>
<feature type="compositionally biased region" description="Low complexity" evidence="1">
    <location>
        <begin position="1749"/>
        <end position="1760"/>
    </location>
</feature>